<comment type="caution">
    <text evidence="3">The sequence shown here is derived from an EMBL/GenBank/DDBJ whole genome shotgun (WGS) entry which is preliminary data.</text>
</comment>
<name>A0A507FHS5_9FUNG</name>
<sequence length="190" mass="19875">MASKTSLSLGPFIRGFLSCIVFTPVLGALCLVFSGTPRANAYYSVGSGVGSLAFTAAFTVGLVFITSNTASMCLEIAVLFSTVAPHQEKKSTYYDASPAGAPQPVNTTDFIRSNCESVIKNSFMYPCIADVLVGLLALGLLLNGASQVARLKNVEDDGGSVASKEVETKEGGASGWKKPDRTIRATADMT</sequence>
<evidence type="ECO:0000313" key="3">
    <source>
        <dbReference type="EMBL" id="TPX75959.1"/>
    </source>
</evidence>
<feature type="transmembrane region" description="Helical" evidence="2">
    <location>
        <begin position="41"/>
        <end position="65"/>
    </location>
</feature>
<evidence type="ECO:0000256" key="2">
    <source>
        <dbReference type="SAM" id="Phobius"/>
    </source>
</evidence>
<keyword evidence="2" id="KW-0812">Transmembrane</keyword>
<feature type="transmembrane region" description="Helical" evidence="2">
    <location>
        <begin position="12"/>
        <end position="34"/>
    </location>
</feature>
<gene>
    <name evidence="3" type="ORF">CcCBS67573_g02762</name>
</gene>
<accession>A0A507FHS5</accession>
<keyword evidence="4" id="KW-1185">Reference proteome</keyword>
<evidence type="ECO:0000313" key="4">
    <source>
        <dbReference type="Proteomes" id="UP000320333"/>
    </source>
</evidence>
<feature type="region of interest" description="Disordered" evidence="1">
    <location>
        <begin position="159"/>
        <end position="190"/>
    </location>
</feature>
<dbReference type="EMBL" id="QEAP01000062">
    <property type="protein sequence ID" value="TPX75959.1"/>
    <property type="molecule type" value="Genomic_DNA"/>
</dbReference>
<dbReference type="Proteomes" id="UP000320333">
    <property type="component" value="Unassembled WGS sequence"/>
</dbReference>
<evidence type="ECO:0000256" key="1">
    <source>
        <dbReference type="SAM" id="MobiDB-lite"/>
    </source>
</evidence>
<protein>
    <submittedName>
        <fullName evidence="3">Uncharacterized protein</fullName>
    </submittedName>
</protein>
<keyword evidence="2" id="KW-1133">Transmembrane helix</keyword>
<organism evidence="3 4">
    <name type="scientific">Chytriomyces confervae</name>
    <dbReference type="NCBI Taxonomy" id="246404"/>
    <lineage>
        <taxon>Eukaryota</taxon>
        <taxon>Fungi</taxon>
        <taxon>Fungi incertae sedis</taxon>
        <taxon>Chytridiomycota</taxon>
        <taxon>Chytridiomycota incertae sedis</taxon>
        <taxon>Chytridiomycetes</taxon>
        <taxon>Chytridiales</taxon>
        <taxon>Chytriomycetaceae</taxon>
        <taxon>Chytriomyces</taxon>
    </lineage>
</organism>
<keyword evidence="2" id="KW-0472">Membrane</keyword>
<proteinExistence type="predicted"/>
<feature type="transmembrane region" description="Helical" evidence="2">
    <location>
        <begin position="123"/>
        <end position="142"/>
    </location>
</feature>
<dbReference type="OrthoDB" id="2113223at2759"/>
<dbReference type="AlphaFoldDB" id="A0A507FHS5"/>
<reference evidence="3 4" key="1">
    <citation type="journal article" date="2019" name="Sci. Rep.">
        <title>Comparative genomics of chytrid fungi reveal insights into the obligate biotrophic and pathogenic lifestyle of Synchytrium endobioticum.</title>
        <authorList>
            <person name="van de Vossenberg B.T.L.H."/>
            <person name="Warris S."/>
            <person name="Nguyen H.D.T."/>
            <person name="van Gent-Pelzer M.P.E."/>
            <person name="Joly D.L."/>
            <person name="van de Geest H.C."/>
            <person name="Bonants P.J.M."/>
            <person name="Smith D.S."/>
            <person name="Levesque C.A."/>
            <person name="van der Lee T.A.J."/>
        </authorList>
    </citation>
    <scope>NUCLEOTIDE SEQUENCE [LARGE SCALE GENOMIC DNA]</scope>
    <source>
        <strain evidence="3 4">CBS 675.73</strain>
    </source>
</reference>